<evidence type="ECO:0000256" key="2">
    <source>
        <dbReference type="ARBA" id="ARBA00022730"/>
    </source>
</evidence>
<evidence type="ECO:0000313" key="9">
    <source>
        <dbReference type="Proteomes" id="UP000177346"/>
    </source>
</evidence>
<dbReference type="SUPFAM" id="SSF53137">
    <property type="entry name" value="Translational machinery components"/>
    <property type="match status" value="1"/>
</dbReference>
<accession>A0A1F5XII9</accession>
<dbReference type="InterPro" id="IPR057268">
    <property type="entry name" value="Ribosomal_L18"/>
</dbReference>
<dbReference type="Proteomes" id="UP000177346">
    <property type="component" value="Unassembled WGS sequence"/>
</dbReference>
<comment type="subunit">
    <text evidence="7">Part of the 50S ribosomal subunit; part of the 5S rRNA/L5/L18/L25 subcomplex. Contacts the 5S and 23S rRNAs.</text>
</comment>
<keyword evidence="3 7" id="KW-0694">RNA-binding</keyword>
<evidence type="ECO:0000256" key="5">
    <source>
        <dbReference type="ARBA" id="ARBA00023274"/>
    </source>
</evidence>
<evidence type="ECO:0000256" key="6">
    <source>
        <dbReference type="ARBA" id="ARBA00035197"/>
    </source>
</evidence>
<dbReference type="FunFam" id="3.30.420.100:FF:000001">
    <property type="entry name" value="50S ribosomal protein L18"/>
    <property type="match status" value="1"/>
</dbReference>
<keyword evidence="4 7" id="KW-0689">Ribosomal protein</keyword>
<dbReference type="GO" id="GO:0006412">
    <property type="term" value="P:translation"/>
    <property type="evidence" value="ECO:0007669"/>
    <property type="project" value="UniProtKB-UniRule"/>
</dbReference>
<dbReference type="GO" id="GO:0008097">
    <property type="term" value="F:5S rRNA binding"/>
    <property type="evidence" value="ECO:0007669"/>
    <property type="project" value="TreeGrafter"/>
</dbReference>
<gene>
    <name evidence="7" type="primary">rplR</name>
    <name evidence="8" type="ORF">A3B19_01740</name>
</gene>
<organism evidence="8 9">
    <name type="scientific">Candidatus Giovannonibacteria bacterium RIFCSPLOWO2_01_FULL_46_32</name>
    <dbReference type="NCBI Taxonomy" id="1798353"/>
    <lineage>
        <taxon>Bacteria</taxon>
        <taxon>Candidatus Giovannoniibacteriota</taxon>
    </lineage>
</organism>
<dbReference type="Gene3D" id="3.30.420.100">
    <property type="match status" value="1"/>
</dbReference>
<dbReference type="AlphaFoldDB" id="A0A1F5XII9"/>
<protein>
    <recommendedName>
        <fullName evidence="6 7">Large ribosomal subunit protein uL18</fullName>
    </recommendedName>
</protein>
<dbReference type="InterPro" id="IPR005484">
    <property type="entry name" value="Ribosomal_uL18_bac/plant/anim"/>
</dbReference>
<evidence type="ECO:0000256" key="4">
    <source>
        <dbReference type="ARBA" id="ARBA00022980"/>
    </source>
</evidence>
<dbReference type="GO" id="GO:0003735">
    <property type="term" value="F:structural constituent of ribosome"/>
    <property type="evidence" value="ECO:0007669"/>
    <property type="project" value="InterPro"/>
</dbReference>
<dbReference type="PANTHER" id="PTHR12899:SF3">
    <property type="entry name" value="LARGE RIBOSOMAL SUBUNIT PROTEIN UL18M"/>
    <property type="match status" value="1"/>
</dbReference>
<comment type="function">
    <text evidence="7">This is one of the proteins that bind and probably mediate the attachment of the 5S RNA into the large ribosomal subunit, where it forms part of the central protuberance.</text>
</comment>
<dbReference type="Pfam" id="PF00861">
    <property type="entry name" value="Ribosomal_L18p"/>
    <property type="match status" value="1"/>
</dbReference>
<comment type="similarity">
    <text evidence="1 7">Belongs to the universal ribosomal protein uL18 family.</text>
</comment>
<sequence>MKHKIGKREIRHKRVRVKIFGTAHCPRLSVFRSNKHIFLQLIDDEKQKTILSASDTEVQLKKKMSKSDRAHETGRLLAEKAKSKKIKSAVFDRGGFKYHGRVRRVAEGARDGGLRF</sequence>
<dbReference type="HAMAP" id="MF_01337_B">
    <property type="entry name" value="Ribosomal_uL18_B"/>
    <property type="match status" value="1"/>
</dbReference>
<dbReference type="PANTHER" id="PTHR12899">
    <property type="entry name" value="39S RIBOSOMAL PROTEIN L18, MITOCHONDRIAL"/>
    <property type="match status" value="1"/>
</dbReference>
<evidence type="ECO:0000256" key="1">
    <source>
        <dbReference type="ARBA" id="ARBA00007116"/>
    </source>
</evidence>
<dbReference type="InterPro" id="IPR004389">
    <property type="entry name" value="Ribosomal_uL18_bac-type"/>
</dbReference>
<reference evidence="8 9" key="1">
    <citation type="journal article" date="2016" name="Nat. Commun.">
        <title>Thousands of microbial genomes shed light on interconnected biogeochemical processes in an aquifer system.</title>
        <authorList>
            <person name="Anantharaman K."/>
            <person name="Brown C.T."/>
            <person name="Hug L.A."/>
            <person name="Sharon I."/>
            <person name="Castelle C.J."/>
            <person name="Probst A.J."/>
            <person name="Thomas B.C."/>
            <person name="Singh A."/>
            <person name="Wilkins M.J."/>
            <person name="Karaoz U."/>
            <person name="Brodie E.L."/>
            <person name="Williams K.H."/>
            <person name="Hubbard S.S."/>
            <person name="Banfield J.F."/>
        </authorList>
    </citation>
    <scope>NUCLEOTIDE SEQUENCE [LARGE SCALE GENOMIC DNA]</scope>
</reference>
<evidence type="ECO:0000313" key="8">
    <source>
        <dbReference type="EMBL" id="OGF87689.1"/>
    </source>
</evidence>
<dbReference type="GO" id="GO:0022625">
    <property type="term" value="C:cytosolic large ribosomal subunit"/>
    <property type="evidence" value="ECO:0007669"/>
    <property type="project" value="TreeGrafter"/>
</dbReference>
<evidence type="ECO:0000256" key="7">
    <source>
        <dbReference type="HAMAP-Rule" id="MF_01337"/>
    </source>
</evidence>
<keyword evidence="2 7" id="KW-0699">rRNA-binding</keyword>
<dbReference type="NCBIfam" id="TIGR00060">
    <property type="entry name" value="L18_bact"/>
    <property type="match status" value="1"/>
</dbReference>
<proteinExistence type="inferred from homology"/>
<comment type="caution">
    <text evidence="8">The sequence shown here is derived from an EMBL/GenBank/DDBJ whole genome shotgun (WGS) entry which is preliminary data.</text>
</comment>
<evidence type="ECO:0000256" key="3">
    <source>
        <dbReference type="ARBA" id="ARBA00022884"/>
    </source>
</evidence>
<dbReference type="EMBL" id="MFIF01000002">
    <property type="protein sequence ID" value="OGF87689.1"/>
    <property type="molecule type" value="Genomic_DNA"/>
</dbReference>
<keyword evidence="5 7" id="KW-0687">Ribonucleoprotein</keyword>
<name>A0A1F5XII9_9BACT</name>
<dbReference type="CDD" id="cd00432">
    <property type="entry name" value="Ribosomal_L18_L5e"/>
    <property type="match status" value="1"/>
</dbReference>